<protein>
    <submittedName>
        <fullName evidence="1">YbaB</fullName>
    </submittedName>
</protein>
<sequence length="61" mass="7042">MRQAIRNLSSDKPTPPRFCDVVIDGDEVQLEVKTDKNKYETISWEDMQYQVNAAIKKAAKK</sequence>
<dbReference type="EMBL" id="BK015602">
    <property type="protein sequence ID" value="DAE15324.1"/>
    <property type="molecule type" value="Genomic_DNA"/>
</dbReference>
<organism evidence="1">
    <name type="scientific">Siphoviridae sp. ctUGR26</name>
    <dbReference type="NCBI Taxonomy" id="2825527"/>
    <lineage>
        <taxon>Viruses</taxon>
        <taxon>Duplodnaviria</taxon>
        <taxon>Heunggongvirae</taxon>
        <taxon>Uroviricota</taxon>
        <taxon>Caudoviricetes</taxon>
    </lineage>
</organism>
<name>A0A8S5Q9Z7_9CAUD</name>
<evidence type="ECO:0000313" key="1">
    <source>
        <dbReference type="EMBL" id="DAE15324.1"/>
    </source>
</evidence>
<reference evidence="1" key="1">
    <citation type="journal article" date="2021" name="Proc. Natl. Acad. Sci. U.S.A.">
        <title>A Catalog of Tens of Thousands of Viruses from Human Metagenomes Reveals Hidden Associations with Chronic Diseases.</title>
        <authorList>
            <person name="Tisza M.J."/>
            <person name="Buck C.B."/>
        </authorList>
    </citation>
    <scope>NUCLEOTIDE SEQUENCE</scope>
    <source>
        <strain evidence="1">CtUGR26</strain>
    </source>
</reference>
<proteinExistence type="predicted"/>
<accession>A0A8S5Q9Z7</accession>